<dbReference type="OrthoDB" id="291991at2"/>
<comment type="caution">
    <text evidence="2">The sequence shown here is derived from an EMBL/GenBank/DDBJ whole genome shotgun (WGS) entry which is preliminary data.</text>
</comment>
<feature type="domain" description="VOC" evidence="1">
    <location>
        <begin position="7"/>
        <end position="126"/>
    </location>
</feature>
<dbReference type="Proteomes" id="UP000037405">
    <property type="component" value="Unassembled WGS sequence"/>
</dbReference>
<accession>A0A0M0G4R7</accession>
<organism evidence="2 3">
    <name type="scientific">Rossellomorea marisflavi</name>
    <dbReference type="NCBI Taxonomy" id="189381"/>
    <lineage>
        <taxon>Bacteria</taxon>
        <taxon>Bacillati</taxon>
        <taxon>Bacillota</taxon>
        <taxon>Bacilli</taxon>
        <taxon>Bacillales</taxon>
        <taxon>Bacillaceae</taxon>
        <taxon>Rossellomorea</taxon>
    </lineage>
</organism>
<evidence type="ECO:0000259" key="1">
    <source>
        <dbReference type="PROSITE" id="PS51819"/>
    </source>
</evidence>
<dbReference type="RefSeq" id="WP_053428377.1">
    <property type="nucleotide sequence ID" value="NZ_LGUE01000004.1"/>
</dbReference>
<dbReference type="PATRIC" id="fig|189381.12.peg.2477"/>
<gene>
    <name evidence="2" type="ORF">AF331_12225</name>
</gene>
<dbReference type="AlphaFoldDB" id="A0A0M0G4R7"/>
<dbReference type="InterPro" id="IPR029068">
    <property type="entry name" value="Glyas_Bleomycin-R_OHBP_Dase"/>
</dbReference>
<evidence type="ECO:0000313" key="2">
    <source>
        <dbReference type="EMBL" id="KON84778.1"/>
    </source>
</evidence>
<dbReference type="SUPFAM" id="SSF54593">
    <property type="entry name" value="Glyoxalase/Bleomycin resistance protein/Dihydroxybiphenyl dioxygenase"/>
    <property type="match status" value="1"/>
</dbReference>
<name>A0A0M0G4R7_9BACI</name>
<dbReference type="PANTHER" id="PTHR36503:SF3">
    <property type="entry name" value="BLR0126 PROTEIN"/>
    <property type="match status" value="1"/>
</dbReference>
<dbReference type="Pfam" id="PF00903">
    <property type="entry name" value="Glyoxalase"/>
    <property type="match status" value="1"/>
</dbReference>
<dbReference type="PROSITE" id="PS51819">
    <property type="entry name" value="VOC"/>
    <property type="match status" value="1"/>
</dbReference>
<proteinExistence type="predicted"/>
<dbReference type="CDD" id="cd06587">
    <property type="entry name" value="VOC"/>
    <property type="match status" value="1"/>
</dbReference>
<dbReference type="PANTHER" id="PTHR36503">
    <property type="entry name" value="BLR2520 PROTEIN"/>
    <property type="match status" value="1"/>
</dbReference>
<sequence length="138" mass="15558">MSEKLIRIGTIYLPVTDINRSAKWYVRHLGAKLNYQDDDKAILDLANQSIFLVKSGEGESANFTDHRGNERFSVTFEVDGLVELEALHGDFISLGMEVGAIEDRGHAGRNFVFYDPDGNAFDVWSELSPSFRHLAHKE</sequence>
<dbReference type="InterPro" id="IPR037523">
    <property type="entry name" value="VOC_core"/>
</dbReference>
<keyword evidence="3" id="KW-1185">Reference proteome</keyword>
<reference evidence="3" key="1">
    <citation type="submission" date="2015-07" db="EMBL/GenBank/DDBJ databases">
        <title>Fjat-14235 jcm11544.</title>
        <authorList>
            <person name="Liu B."/>
            <person name="Wang J."/>
            <person name="Zhu Y."/>
            <person name="Liu G."/>
            <person name="Chen Q."/>
            <person name="Chen Z."/>
            <person name="Lan J."/>
            <person name="Che J."/>
            <person name="Ge C."/>
            <person name="Shi H."/>
            <person name="Pan Z."/>
            <person name="Liu X."/>
        </authorList>
    </citation>
    <scope>NUCLEOTIDE SEQUENCE [LARGE SCALE GENOMIC DNA]</scope>
    <source>
        <strain evidence="3">JCM 11544</strain>
    </source>
</reference>
<dbReference type="EMBL" id="LGUE01000004">
    <property type="protein sequence ID" value="KON84778.1"/>
    <property type="molecule type" value="Genomic_DNA"/>
</dbReference>
<protein>
    <submittedName>
        <fullName evidence="2">Glyoxalase</fullName>
    </submittedName>
</protein>
<evidence type="ECO:0000313" key="3">
    <source>
        <dbReference type="Proteomes" id="UP000037405"/>
    </source>
</evidence>
<dbReference type="InterPro" id="IPR004360">
    <property type="entry name" value="Glyas_Fos-R_dOase_dom"/>
</dbReference>
<dbReference type="Gene3D" id="3.10.180.10">
    <property type="entry name" value="2,3-Dihydroxybiphenyl 1,2-Dioxygenase, domain 1"/>
    <property type="match status" value="1"/>
</dbReference>